<dbReference type="AlphaFoldDB" id="A0AA86VG17"/>
<accession>A0AA86VG17</accession>
<dbReference type="Gramene" id="rna-AYBTSS11_LOCUS7120">
    <property type="protein sequence ID" value="CAJ1935800.1"/>
    <property type="gene ID" value="gene-AYBTSS11_LOCUS7120"/>
</dbReference>
<organism evidence="2 3">
    <name type="scientific">Sphenostylis stenocarpa</name>
    <dbReference type="NCBI Taxonomy" id="92480"/>
    <lineage>
        <taxon>Eukaryota</taxon>
        <taxon>Viridiplantae</taxon>
        <taxon>Streptophyta</taxon>
        <taxon>Embryophyta</taxon>
        <taxon>Tracheophyta</taxon>
        <taxon>Spermatophyta</taxon>
        <taxon>Magnoliopsida</taxon>
        <taxon>eudicotyledons</taxon>
        <taxon>Gunneridae</taxon>
        <taxon>Pentapetalae</taxon>
        <taxon>rosids</taxon>
        <taxon>fabids</taxon>
        <taxon>Fabales</taxon>
        <taxon>Fabaceae</taxon>
        <taxon>Papilionoideae</taxon>
        <taxon>50 kb inversion clade</taxon>
        <taxon>NPAAA clade</taxon>
        <taxon>indigoferoid/millettioid clade</taxon>
        <taxon>Phaseoleae</taxon>
        <taxon>Sphenostylis</taxon>
    </lineage>
</organism>
<reference evidence="2" key="1">
    <citation type="submission" date="2023-10" db="EMBL/GenBank/DDBJ databases">
        <authorList>
            <person name="Domelevo Entfellner J.-B."/>
        </authorList>
    </citation>
    <scope>NUCLEOTIDE SEQUENCE</scope>
</reference>
<evidence type="ECO:0000256" key="1">
    <source>
        <dbReference type="SAM" id="Phobius"/>
    </source>
</evidence>
<keyword evidence="3" id="KW-1185">Reference proteome</keyword>
<keyword evidence="1" id="KW-0472">Membrane</keyword>
<evidence type="ECO:0000313" key="3">
    <source>
        <dbReference type="Proteomes" id="UP001189624"/>
    </source>
</evidence>
<name>A0AA86VG17_9FABA</name>
<feature type="transmembrane region" description="Helical" evidence="1">
    <location>
        <begin position="41"/>
        <end position="65"/>
    </location>
</feature>
<sequence>MVGKKRSFLKRLKGESLRWKYLGAAFKWKRLSLPASFFNDVAFKILSLFEAVYLILTAAFFYLICGCRF</sequence>
<gene>
    <name evidence="2" type="ORF">AYBTSS11_LOCUS7120</name>
</gene>
<dbReference type="PANTHER" id="PTHR33726:SF3">
    <property type="entry name" value="TRANSMEMBRANE PROTEIN"/>
    <property type="match status" value="1"/>
</dbReference>
<evidence type="ECO:0000313" key="2">
    <source>
        <dbReference type="EMBL" id="CAJ1935800.1"/>
    </source>
</evidence>
<protein>
    <submittedName>
        <fullName evidence="2">Uncharacterized protein</fullName>
    </submittedName>
</protein>
<dbReference type="PANTHER" id="PTHR33726">
    <property type="entry name" value="TRANSMEMBRANE PROTEIN"/>
    <property type="match status" value="1"/>
</dbReference>
<dbReference type="EMBL" id="OY731400">
    <property type="protein sequence ID" value="CAJ1935800.1"/>
    <property type="molecule type" value="Genomic_DNA"/>
</dbReference>
<keyword evidence="1" id="KW-1133">Transmembrane helix</keyword>
<proteinExistence type="predicted"/>
<keyword evidence="1" id="KW-0812">Transmembrane</keyword>
<dbReference type="Proteomes" id="UP001189624">
    <property type="component" value="Chromosome 3"/>
</dbReference>